<proteinExistence type="inferred from homology"/>
<organism evidence="16 17">
    <name type="scientific">Aquella oligotrophica</name>
    <dbReference type="NCBI Taxonomy" id="2067065"/>
    <lineage>
        <taxon>Bacteria</taxon>
        <taxon>Pseudomonadati</taxon>
        <taxon>Pseudomonadota</taxon>
        <taxon>Betaproteobacteria</taxon>
        <taxon>Neisseriales</taxon>
        <taxon>Neisseriaceae</taxon>
        <taxon>Aquella</taxon>
    </lineage>
</organism>
<keyword evidence="5 15" id="KW-0963">Cytoplasm</keyword>
<comment type="subunit">
    <text evidence="3 15">Homodimer.</text>
</comment>
<dbReference type="EMBL" id="CP024847">
    <property type="protein sequence ID" value="AUR52335.1"/>
    <property type="molecule type" value="Genomic_DNA"/>
</dbReference>
<reference evidence="17" key="1">
    <citation type="submission" date="2017-11" db="EMBL/GenBank/DDBJ databases">
        <authorList>
            <person name="Chan K.G."/>
            <person name="Lee L.S."/>
        </authorList>
    </citation>
    <scope>NUCLEOTIDE SEQUENCE [LARGE SCALE GENOMIC DNA]</scope>
    <source>
        <strain evidence="17">DSM 100970</strain>
    </source>
</reference>
<dbReference type="InterPro" id="IPR043135">
    <property type="entry name" value="Fur_C"/>
</dbReference>
<dbReference type="InterPro" id="IPR002481">
    <property type="entry name" value="FUR"/>
</dbReference>
<comment type="cofactor">
    <cofactor evidence="13">
        <name>Zn(2+)</name>
        <dbReference type="ChEBI" id="CHEBI:29105"/>
    </cofactor>
    <text evidence="13">Binds 1 zinc ion per subunit.</text>
</comment>
<accession>A0A2I7N7Y4</accession>
<dbReference type="OrthoDB" id="8659436at2"/>
<protein>
    <recommendedName>
        <fullName evidence="4 15">Ferric uptake regulation protein</fullName>
    </recommendedName>
</protein>
<dbReference type="PANTHER" id="PTHR33202">
    <property type="entry name" value="ZINC UPTAKE REGULATION PROTEIN"/>
    <property type="match status" value="1"/>
</dbReference>
<evidence type="ECO:0000256" key="2">
    <source>
        <dbReference type="ARBA" id="ARBA00007957"/>
    </source>
</evidence>
<feature type="binding site" evidence="13">
    <location>
        <position position="91"/>
    </location>
    <ligand>
        <name>Zn(2+)</name>
        <dbReference type="ChEBI" id="CHEBI:29105"/>
    </ligand>
</feature>
<feature type="binding site" evidence="14">
    <location>
        <position position="123"/>
    </location>
    <ligand>
        <name>Fe cation</name>
        <dbReference type="ChEBI" id="CHEBI:24875"/>
    </ligand>
</feature>
<evidence type="ECO:0000256" key="13">
    <source>
        <dbReference type="PIRSR" id="PIRSR602481-1"/>
    </source>
</evidence>
<feature type="binding site" evidence="13">
    <location>
        <position position="134"/>
    </location>
    <ligand>
        <name>Zn(2+)</name>
        <dbReference type="ChEBI" id="CHEBI:29105"/>
    </ligand>
</feature>
<evidence type="ECO:0000256" key="8">
    <source>
        <dbReference type="ARBA" id="ARBA00022833"/>
    </source>
</evidence>
<keyword evidence="17" id="KW-1185">Reference proteome</keyword>
<dbReference type="PANTHER" id="PTHR33202:SF2">
    <property type="entry name" value="FERRIC UPTAKE REGULATION PROTEIN"/>
    <property type="match status" value="1"/>
</dbReference>
<dbReference type="AlphaFoldDB" id="A0A2I7N7Y4"/>
<feature type="binding site" evidence="13">
    <location>
        <position position="94"/>
    </location>
    <ligand>
        <name>Zn(2+)</name>
        <dbReference type="ChEBI" id="CHEBI:29105"/>
    </ligand>
</feature>
<dbReference type="RefSeq" id="WP_102951628.1">
    <property type="nucleotide sequence ID" value="NZ_CP024847.1"/>
</dbReference>
<dbReference type="Gene3D" id="1.10.10.10">
    <property type="entry name" value="Winged helix-like DNA-binding domain superfamily/Winged helix DNA-binding domain"/>
    <property type="match status" value="1"/>
</dbReference>
<evidence type="ECO:0000256" key="11">
    <source>
        <dbReference type="ARBA" id="ARBA00023125"/>
    </source>
</evidence>
<keyword evidence="9 14" id="KW-0408">Iron</keyword>
<feature type="binding site" evidence="14">
    <location>
        <position position="87"/>
    </location>
    <ligand>
        <name>Fe cation</name>
        <dbReference type="ChEBI" id="CHEBI:24875"/>
    </ligand>
</feature>
<dbReference type="InterPro" id="IPR036390">
    <property type="entry name" value="WH_DNA-bd_sf"/>
</dbReference>
<feature type="binding site" evidence="14">
    <location>
        <position position="106"/>
    </location>
    <ligand>
        <name>Fe cation</name>
        <dbReference type="ChEBI" id="CHEBI:24875"/>
    </ligand>
</feature>
<dbReference type="GO" id="GO:0005829">
    <property type="term" value="C:cytosol"/>
    <property type="evidence" value="ECO:0007669"/>
    <property type="project" value="TreeGrafter"/>
</dbReference>
<keyword evidence="8 13" id="KW-0862">Zinc</keyword>
<dbReference type="Pfam" id="PF01475">
    <property type="entry name" value="FUR"/>
    <property type="match status" value="1"/>
</dbReference>
<keyword evidence="7 13" id="KW-0479">Metal-binding</keyword>
<evidence type="ECO:0000256" key="6">
    <source>
        <dbReference type="ARBA" id="ARBA00022491"/>
    </source>
</evidence>
<dbReference type="FunFam" id="3.30.1490.190:FF:000001">
    <property type="entry name" value="Ferric uptake regulation protein"/>
    <property type="match status" value="1"/>
</dbReference>
<comment type="subcellular location">
    <subcellularLocation>
        <location evidence="1 15">Cytoplasm</location>
    </subcellularLocation>
</comment>
<dbReference type="CDD" id="cd07153">
    <property type="entry name" value="Fur_like"/>
    <property type="match status" value="1"/>
</dbReference>
<dbReference type="GO" id="GO:0008270">
    <property type="term" value="F:zinc ion binding"/>
    <property type="evidence" value="ECO:0007669"/>
    <property type="project" value="TreeGrafter"/>
</dbReference>
<evidence type="ECO:0000256" key="1">
    <source>
        <dbReference type="ARBA" id="ARBA00004496"/>
    </source>
</evidence>
<evidence type="ECO:0000256" key="12">
    <source>
        <dbReference type="ARBA" id="ARBA00023163"/>
    </source>
</evidence>
<evidence type="ECO:0000256" key="7">
    <source>
        <dbReference type="ARBA" id="ARBA00022723"/>
    </source>
</evidence>
<evidence type="ECO:0000313" key="17">
    <source>
        <dbReference type="Proteomes" id="UP000236655"/>
    </source>
</evidence>
<evidence type="ECO:0000256" key="10">
    <source>
        <dbReference type="ARBA" id="ARBA00023015"/>
    </source>
</evidence>
<evidence type="ECO:0000256" key="9">
    <source>
        <dbReference type="ARBA" id="ARBA00023004"/>
    </source>
</evidence>
<evidence type="ECO:0000256" key="5">
    <source>
        <dbReference type="ARBA" id="ARBA00022490"/>
    </source>
</evidence>
<evidence type="ECO:0000256" key="3">
    <source>
        <dbReference type="ARBA" id="ARBA00011738"/>
    </source>
</evidence>
<keyword evidence="10 15" id="KW-0805">Transcription regulation</keyword>
<dbReference type="GO" id="GO:0000976">
    <property type="term" value="F:transcription cis-regulatory region binding"/>
    <property type="evidence" value="ECO:0007669"/>
    <property type="project" value="TreeGrafter"/>
</dbReference>
<sequence length="144" mass="16562">MDLTKQLKDAGIKITQHKLAILALFSEHKHLDAFKILTIFQSKNIDISLATIYRILASFEEHNIITKHNFGNEHANYELAVANEHHDHLICMGCGKVIEFVNQEIEELQLQIAKQNQFEVHNHTLNIYGFCVECKILKTSKPIN</sequence>
<evidence type="ECO:0000256" key="14">
    <source>
        <dbReference type="PIRSR" id="PIRSR602481-2"/>
    </source>
</evidence>
<dbReference type="SUPFAM" id="SSF46785">
    <property type="entry name" value="Winged helix' DNA-binding domain"/>
    <property type="match status" value="1"/>
</dbReference>
<dbReference type="KEGG" id="nba:CUN60_08510"/>
<evidence type="ECO:0000256" key="4">
    <source>
        <dbReference type="ARBA" id="ARBA00020910"/>
    </source>
</evidence>
<evidence type="ECO:0000313" key="16">
    <source>
        <dbReference type="EMBL" id="AUR52335.1"/>
    </source>
</evidence>
<comment type="cofactor">
    <cofactor evidence="14">
        <name>Mn(2+)</name>
        <dbReference type="ChEBI" id="CHEBI:29035"/>
    </cofactor>
    <cofactor evidence="14">
        <name>Fe(2+)</name>
        <dbReference type="ChEBI" id="CHEBI:29033"/>
    </cofactor>
    <text evidence="14">Binds 1 Mn(2+) or Fe(2+) ion per subunit.</text>
</comment>
<keyword evidence="11 15" id="KW-0238">DNA-binding</keyword>
<feature type="binding site" evidence="13">
    <location>
        <position position="131"/>
    </location>
    <ligand>
        <name>Zn(2+)</name>
        <dbReference type="ChEBI" id="CHEBI:29105"/>
    </ligand>
</feature>
<dbReference type="Proteomes" id="UP000236655">
    <property type="component" value="Chromosome"/>
</dbReference>
<dbReference type="Gene3D" id="3.30.1490.190">
    <property type="match status" value="1"/>
</dbReference>
<keyword evidence="6 15" id="KW-0678">Repressor</keyword>
<dbReference type="GO" id="GO:1900376">
    <property type="term" value="P:regulation of secondary metabolite biosynthetic process"/>
    <property type="evidence" value="ECO:0007669"/>
    <property type="project" value="TreeGrafter"/>
</dbReference>
<evidence type="ECO:0000256" key="15">
    <source>
        <dbReference type="RuleBase" id="RU364037"/>
    </source>
</evidence>
<comment type="similarity">
    <text evidence="2 15">Belongs to the Fur family.</text>
</comment>
<gene>
    <name evidence="15" type="primary">fur</name>
    <name evidence="16" type="ORF">CUN60_08510</name>
</gene>
<feature type="binding site" evidence="14">
    <location>
        <position position="85"/>
    </location>
    <ligand>
        <name>Fe cation</name>
        <dbReference type="ChEBI" id="CHEBI:24875"/>
    </ligand>
</feature>
<keyword evidence="12 15" id="KW-0804">Transcription</keyword>
<dbReference type="InterPro" id="IPR036388">
    <property type="entry name" value="WH-like_DNA-bd_sf"/>
</dbReference>
<dbReference type="GO" id="GO:0003700">
    <property type="term" value="F:DNA-binding transcription factor activity"/>
    <property type="evidence" value="ECO:0007669"/>
    <property type="project" value="UniProtKB-UniRule"/>
</dbReference>
<name>A0A2I7N7Y4_9NEIS</name>
<dbReference type="GO" id="GO:0045892">
    <property type="term" value="P:negative regulation of DNA-templated transcription"/>
    <property type="evidence" value="ECO:0007669"/>
    <property type="project" value="TreeGrafter"/>
</dbReference>